<feature type="region of interest" description="Disordered" evidence="1">
    <location>
        <begin position="1"/>
        <end position="55"/>
    </location>
</feature>
<organism evidence="4 5">
    <name type="scientific">Flexivirga aerilata</name>
    <dbReference type="NCBI Taxonomy" id="1656889"/>
    <lineage>
        <taxon>Bacteria</taxon>
        <taxon>Bacillati</taxon>
        <taxon>Actinomycetota</taxon>
        <taxon>Actinomycetes</taxon>
        <taxon>Micrococcales</taxon>
        <taxon>Dermacoccaceae</taxon>
        <taxon>Flexivirga</taxon>
    </lineage>
</organism>
<evidence type="ECO:0000256" key="1">
    <source>
        <dbReference type="SAM" id="MobiDB-lite"/>
    </source>
</evidence>
<keyword evidence="2" id="KW-0812">Transmembrane</keyword>
<evidence type="ECO:0000256" key="2">
    <source>
        <dbReference type="SAM" id="Phobius"/>
    </source>
</evidence>
<evidence type="ECO:0000313" key="4">
    <source>
        <dbReference type="EMBL" id="NNG37965.1"/>
    </source>
</evidence>
<feature type="compositionally biased region" description="Gly residues" evidence="1">
    <location>
        <begin position="1"/>
        <end position="10"/>
    </location>
</feature>
<comment type="caution">
    <text evidence="4">The sequence shown here is derived from an EMBL/GenBank/DDBJ whole genome shotgun (WGS) entry which is preliminary data.</text>
</comment>
<dbReference type="InterPro" id="IPR058330">
    <property type="entry name" value="DUF8017"/>
</dbReference>
<dbReference type="RefSeq" id="WP_171151313.1">
    <property type="nucleotide sequence ID" value="NZ_JABENB010000001.1"/>
</dbReference>
<reference evidence="4 5" key="1">
    <citation type="submission" date="2020-05" db="EMBL/GenBank/DDBJ databases">
        <title>Flexivirga sp. ID2601S isolated from air conditioner.</title>
        <authorList>
            <person name="Kim D.H."/>
        </authorList>
    </citation>
    <scope>NUCLEOTIDE SEQUENCE [LARGE SCALE GENOMIC DNA]</scope>
    <source>
        <strain evidence="4 5">ID2601S</strain>
    </source>
</reference>
<evidence type="ECO:0000313" key="5">
    <source>
        <dbReference type="Proteomes" id="UP000557772"/>
    </source>
</evidence>
<feature type="domain" description="DUF8017" evidence="3">
    <location>
        <begin position="115"/>
        <end position="303"/>
    </location>
</feature>
<keyword evidence="2" id="KW-1133">Transmembrane helix</keyword>
<name>A0A849ABR3_9MICO</name>
<protein>
    <recommendedName>
        <fullName evidence="3">DUF8017 domain-containing protein</fullName>
    </recommendedName>
</protein>
<accession>A0A849ABR3</accession>
<proteinExistence type="predicted"/>
<gene>
    <name evidence="4" type="ORF">HJ588_01570</name>
</gene>
<feature type="transmembrane region" description="Helical" evidence="2">
    <location>
        <begin position="58"/>
        <end position="78"/>
    </location>
</feature>
<dbReference type="EMBL" id="JABENB010000001">
    <property type="protein sequence ID" value="NNG37965.1"/>
    <property type="molecule type" value="Genomic_DNA"/>
</dbReference>
<feature type="compositionally biased region" description="Polar residues" evidence="1">
    <location>
        <begin position="13"/>
        <end position="39"/>
    </location>
</feature>
<dbReference type="Proteomes" id="UP000557772">
    <property type="component" value="Unassembled WGS sequence"/>
</dbReference>
<dbReference type="AlphaFoldDB" id="A0A849ABR3"/>
<keyword evidence="5" id="KW-1185">Reference proteome</keyword>
<dbReference type="Pfam" id="PF26056">
    <property type="entry name" value="DUF8017"/>
    <property type="match status" value="1"/>
</dbReference>
<sequence>MSDQQGGFGLSGDQPTGPNTGPTMANPQDSYYNRYSQASGEGVSAPQQPKPGRGRGKIVAGLAAALAVVIAAAAIFAVSRGGSDDDAAARRSASVDTAPVTATTWTNPTQAAGARALQPGWQSQTASTYANGQFDVPAEGWKLASSDTYSGYANPETNTTITAVAPARYGEGFCAAKKDQEAAWVALMNIGKRDPTDAGPDIAQRFADTLAAKKDGTKAPQGKLSPAKQVKVNQGTLPALEYTITTDIGDPNACGKGKKYEIRTVTFSTGGESAQLVTFRLLGVSKELPAADLDKIIATFRPAS</sequence>
<keyword evidence="2" id="KW-0472">Membrane</keyword>
<evidence type="ECO:0000259" key="3">
    <source>
        <dbReference type="Pfam" id="PF26056"/>
    </source>
</evidence>